<reference evidence="3" key="1">
    <citation type="submission" date="2017-08" db="EMBL/GenBank/DDBJ databases">
        <title>A dynamic microbial community with high functional redundancy inhabits the cold, oxic subseafloor aquifer.</title>
        <authorList>
            <person name="Tully B.J."/>
            <person name="Wheat C.G."/>
            <person name="Glazer B.T."/>
            <person name="Huber J.A."/>
        </authorList>
    </citation>
    <scope>NUCLEOTIDE SEQUENCE [LARGE SCALE GENOMIC DNA]</scope>
</reference>
<protein>
    <submittedName>
        <fullName evidence="2">Uncharacterized protein</fullName>
    </submittedName>
</protein>
<dbReference type="EMBL" id="NVQR01000002">
    <property type="protein sequence ID" value="PCH64113.1"/>
    <property type="molecule type" value="Genomic_DNA"/>
</dbReference>
<keyword evidence="1" id="KW-1133">Transmembrane helix</keyword>
<evidence type="ECO:0000313" key="3">
    <source>
        <dbReference type="Proteomes" id="UP000218172"/>
    </source>
</evidence>
<feature type="transmembrane region" description="Helical" evidence="1">
    <location>
        <begin position="12"/>
        <end position="29"/>
    </location>
</feature>
<evidence type="ECO:0000256" key="1">
    <source>
        <dbReference type="SAM" id="Phobius"/>
    </source>
</evidence>
<dbReference type="PROSITE" id="PS51257">
    <property type="entry name" value="PROKAR_LIPOPROTEIN"/>
    <property type="match status" value="1"/>
</dbReference>
<comment type="caution">
    <text evidence="2">The sequence shown here is derived from an EMBL/GenBank/DDBJ whole genome shotgun (WGS) entry which is preliminary data.</text>
</comment>
<dbReference type="Proteomes" id="UP000218172">
    <property type="component" value="Unassembled WGS sequence"/>
</dbReference>
<name>A0A2A4MW22_9GAMM</name>
<evidence type="ECO:0000313" key="2">
    <source>
        <dbReference type="EMBL" id="PCH64113.1"/>
    </source>
</evidence>
<organism evidence="2 3">
    <name type="scientific">SAR86 cluster bacterium</name>
    <dbReference type="NCBI Taxonomy" id="2030880"/>
    <lineage>
        <taxon>Bacteria</taxon>
        <taxon>Pseudomonadati</taxon>
        <taxon>Pseudomonadota</taxon>
        <taxon>Gammaproteobacteria</taxon>
        <taxon>SAR86 cluster</taxon>
    </lineage>
</organism>
<dbReference type="AlphaFoldDB" id="A0A2A4MW22"/>
<sequence length="90" mass="9834">MIFSLLKIPKKTANVLASLAIGAACLWGVSMWQDISREELISILLSTLMFIAVLMLMALTLIALLKFVLFAVKKIAAKLNTTADDQAPKQ</sequence>
<keyword evidence="1" id="KW-0812">Transmembrane</keyword>
<keyword evidence="1" id="KW-0472">Membrane</keyword>
<gene>
    <name evidence="2" type="ORF">COC19_00130</name>
</gene>
<proteinExistence type="predicted"/>
<feature type="transmembrane region" description="Helical" evidence="1">
    <location>
        <begin position="41"/>
        <end position="69"/>
    </location>
</feature>
<accession>A0A2A4MW22</accession>